<keyword evidence="3" id="KW-1185">Reference proteome</keyword>
<accession>A0ABZ0XX93</accession>
<dbReference type="Proteomes" id="UP001326110">
    <property type="component" value="Chromosome"/>
</dbReference>
<evidence type="ECO:0000256" key="1">
    <source>
        <dbReference type="SAM" id="Phobius"/>
    </source>
</evidence>
<keyword evidence="1" id="KW-0812">Transmembrane</keyword>
<organism evidence="2 3">
    <name type="scientific">Duganella zoogloeoides</name>
    <dbReference type="NCBI Taxonomy" id="75659"/>
    <lineage>
        <taxon>Bacteria</taxon>
        <taxon>Pseudomonadati</taxon>
        <taxon>Pseudomonadota</taxon>
        <taxon>Betaproteobacteria</taxon>
        <taxon>Burkholderiales</taxon>
        <taxon>Oxalobacteraceae</taxon>
        <taxon>Telluria group</taxon>
        <taxon>Duganella</taxon>
    </lineage>
</organism>
<gene>
    <name evidence="2" type="ORF">SR858_23635</name>
</gene>
<dbReference type="RefSeq" id="WP_051120360.1">
    <property type="nucleotide sequence ID" value="NZ_CP140152.1"/>
</dbReference>
<dbReference type="EMBL" id="CP140152">
    <property type="protein sequence ID" value="WQH04009.1"/>
    <property type="molecule type" value="Genomic_DNA"/>
</dbReference>
<proteinExistence type="predicted"/>
<reference evidence="2 3" key="1">
    <citation type="submission" date="2023-11" db="EMBL/GenBank/DDBJ databases">
        <title>MicrobeMod: A computational toolkit for identifying prokaryotic methylation and restriction-modification with nanopore sequencing.</title>
        <authorList>
            <person name="Crits-Christoph A."/>
            <person name="Kang S.C."/>
            <person name="Lee H."/>
            <person name="Ostrov N."/>
        </authorList>
    </citation>
    <scope>NUCLEOTIDE SEQUENCE [LARGE SCALE GENOMIC DNA]</scope>
    <source>
        <strain evidence="2 3">ATCC 25935</strain>
    </source>
</reference>
<keyword evidence="1" id="KW-0472">Membrane</keyword>
<evidence type="ECO:0000313" key="3">
    <source>
        <dbReference type="Proteomes" id="UP001326110"/>
    </source>
</evidence>
<sequence length="97" mass="9931">MSRPDPWRWQVALRAITAIAGGYALTALASATLAVLALALGMARVDAALAGMLASFACYGAIIVWSFGAATLARLWGSLAAATALLWVVRAVVTALA</sequence>
<feature type="transmembrane region" description="Helical" evidence="1">
    <location>
        <begin position="12"/>
        <end position="40"/>
    </location>
</feature>
<keyword evidence="1" id="KW-1133">Transmembrane helix</keyword>
<protein>
    <submittedName>
        <fullName evidence="2">Iron transporter</fullName>
    </submittedName>
</protein>
<feature type="transmembrane region" description="Helical" evidence="1">
    <location>
        <begin position="47"/>
        <end position="67"/>
    </location>
</feature>
<feature type="transmembrane region" description="Helical" evidence="1">
    <location>
        <begin position="73"/>
        <end position="93"/>
    </location>
</feature>
<dbReference type="GeneID" id="43164968"/>
<name>A0ABZ0XX93_9BURK</name>
<evidence type="ECO:0000313" key="2">
    <source>
        <dbReference type="EMBL" id="WQH04009.1"/>
    </source>
</evidence>